<keyword evidence="2" id="KW-1185">Reference proteome</keyword>
<name>A0ABU0A003_9BACI</name>
<proteinExistence type="predicted"/>
<evidence type="ECO:0000313" key="2">
    <source>
        <dbReference type="Proteomes" id="UP001230005"/>
    </source>
</evidence>
<dbReference type="EMBL" id="JAUSUG010000017">
    <property type="protein sequence ID" value="MDQ0256449.1"/>
    <property type="molecule type" value="Genomic_DNA"/>
</dbReference>
<protein>
    <submittedName>
        <fullName evidence="1">Uncharacterized protein</fullName>
    </submittedName>
</protein>
<reference evidence="1 2" key="1">
    <citation type="submission" date="2023-07" db="EMBL/GenBank/DDBJ databases">
        <title>Genomic Encyclopedia of Type Strains, Phase IV (KMG-IV): sequencing the most valuable type-strain genomes for metagenomic binning, comparative biology and taxonomic classification.</title>
        <authorList>
            <person name="Goeker M."/>
        </authorList>
    </citation>
    <scope>NUCLEOTIDE SEQUENCE [LARGE SCALE GENOMIC DNA]</scope>
    <source>
        <strain evidence="1 2">DSM 9768</strain>
    </source>
</reference>
<evidence type="ECO:0000313" key="1">
    <source>
        <dbReference type="EMBL" id="MDQ0256449.1"/>
    </source>
</evidence>
<organism evidence="1 2">
    <name type="scientific">Evansella vedderi</name>
    <dbReference type="NCBI Taxonomy" id="38282"/>
    <lineage>
        <taxon>Bacteria</taxon>
        <taxon>Bacillati</taxon>
        <taxon>Bacillota</taxon>
        <taxon>Bacilli</taxon>
        <taxon>Bacillales</taxon>
        <taxon>Bacillaceae</taxon>
        <taxon>Evansella</taxon>
    </lineage>
</organism>
<comment type="caution">
    <text evidence="1">The sequence shown here is derived from an EMBL/GenBank/DDBJ whole genome shotgun (WGS) entry which is preliminary data.</text>
</comment>
<accession>A0ABU0A003</accession>
<gene>
    <name evidence="1" type="ORF">J2S74_003869</name>
</gene>
<dbReference type="Proteomes" id="UP001230005">
    <property type="component" value="Unassembled WGS sequence"/>
</dbReference>
<sequence>MKREPHLESCLGQLFMEKKLLKRRDHFFIREENDDGNINRETLV</sequence>